<evidence type="ECO:0000313" key="3">
    <source>
        <dbReference type="EMBL" id="AIX21515.1"/>
    </source>
</evidence>
<accession>A0A0E3F7E7</accession>
<dbReference type="SUPFAM" id="SSF52374">
    <property type="entry name" value="Nucleotidylyl transferase"/>
    <property type="match status" value="1"/>
</dbReference>
<protein>
    <submittedName>
        <fullName evidence="3">Cytitidyltransferase</fullName>
    </submittedName>
</protein>
<evidence type="ECO:0000313" key="4">
    <source>
        <dbReference type="Proteomes" id="UP000185321"/>
    </source>
</evidence>
<feature type="domain" description="Cytidyltransferase-like" evidence="2">
    <location>
        <begin position="110"/>
        <end position="207"/>
    </location>
</feature>
<reference evidence="3 4" key="1">
    <citation type="submission" date="2013-12" db="EMBL/GenBank/DDBJ databases">
        <title>Ecological redundancy of diverse viral populations within a natural community.</title>
        <authorList>
            <person name="Gregory A.C."/>
            <person name="LaButti K."/>
            <person name="Copeland A."/>
            <person name="Woyke T."/>
            <person name="Sullivan M.B."/>
        </authorList>
    </citation>
    <scope>NUCLEOTIDE SEQUENCE [LARGE SCALE GENOMIC DNA]</scope>
    <source>
        <strain evidence="3">Syn7803C8</strain>
    </source>
</reference>
<feature type="region of interest" description="Disordered" evidence="1">
    <location>
        <begin position="14"/>
        <end position="105"/>
    </location>
</feature>
<name>A0A0E3F7E7_9CAUD</name>
<feature type="compositionally biased region" description="Basic and acidic residues" evidence="1">
    <location>
        <begin position="48"/>
        <end position="59"/>
    </location>
</feature>
<sequence>MAMRSFLTFLTEARSRASKRAKELGLTGNGHGGWEDNEGNLVAMTVKGDLEFVKGREPKEEEEPDEKTSAPEEEPTSKSPAPGEDPENVDTPQQEEPAPVPKDKGILTVAFGRFNPPTIGHEKLINTVASYSEDGDYIIVPSRSEDKKKNPLDVDTKVSIMRQMYPQHAEKIVNDPHNRTIFDVMRKAHNDGYAGIRIVGGGDRVKEYEKLANAYNGSTYQFDEIDIVNAGDRDPDAEGAEGMSASKMRKAAADNDFASFRKGMPKTLSNDQMVSIYTQVQKSMGVTPKEAVIENWKVAPRLYPQELREAYIQNEIYNIGDTVSHDTTGMVGKIVRKGTNHLICVTESEEMFKTWTQDVSPADLKPQPAISTPKEREVGTDSLRSFLQRITPGEKEQSFINKHKK</sequence>
<dbReference type="GO" id="GO:0016740">
    <property type="term" value="F:transferase activity"/>
    <property type="evidence" value="ECO:0007669"/>
    <property type="project" value="UniProtKB-KW"/>
</dbReference>
<dbReference type="Proteomes" id="UP000185321">
    <property type="component" value="Segment"/>
</dbReference>
<dbReference type="InterPro" id="IPR014729">
    <property type="entry name" value="Rossmann-like_a/b/a_fold"/>
</dbReference>
<keyword evidence="4" id="KW-1185">Reference proteome</keyword>
<dbReference type="InterPro" id="IPR004821">
    <property type="entry name" value="Cyt_trans-like"/>
</dbReference>
<dbReference type="EMBL" id="KJ019058">
    <property type="protein sequence ID" value="AIX21515.1"/>
    <property type="molecule type" value="Genomic_DNA"/>
</dbReference>
<feature type="region of interest" description="Disordered" evidence="1">
    <location>
        <begin position="362"/>
        <end position="382"/>
    </location>
</feature>
<dbReference type="Gene3D" id="3.40.50.620">
    <property type="entry name" value="HUPs"/>
    <property type="match status" value="1"/>
</dbReference>
<keyword evidence="3" id="KW-0808">Transferase</keyword>
<gene>
    <name evidence="3" type="ORF">Syn7803C8_191</name>
</gene>
<evidence type="ECO:0000259" key="2">
    <source>
        <dbReference type="Pfam" id="PF01467"/>
    </source>
</evidence>
<organism evidence="3 4">
    <name type="scientific">Synechococcus phage ACG-2014f_Syn7803C8</name>
    <dbReference type="NCBI Taxonomy" id="2790336"/>
    <lineage>
        <taxon>Viruses</taxon>
        <taxon>Duplodnaviria</taxon>
        <taxon>Heunggongvirae</taxon>
        <taxon>Uroviricota</taxon>
        <taxon>Caudoviricetes</taxon>
        <taxon>Pantevenvirales</taxon>
        <taxon>Kyanoviridae</taxon>
        <taxon>Atlauavirus</taxon>
        <taxon>Atlauavirus tusconc8</taxon>
    </lineage>
</organism>
<evidence type="ECO:0000256" key="1">
    <source>
        <dbReference type="SAM" id="MobiDB-lite"/>
    </source>
</evidence>
<proteinExistence type="predicted"/>
<dbReference type="Pfam" id="PF01467">
    <property type="entry name" value="CTP_transf_like"/>
    <property type="match status" value="1"/>
</dbReference>